<dbReference type="Gene3D" id="2.80.10.50">
    <property type="match status" value="1"/>
</dbReference>
<comment type="caution">
    <text evidence="2">The sequence shown here is derived from an EMBL/GenBank/DDBJ whole genome shotgun (WGS) entry which is preliminary data.</text>
</comment>
<feature type="domain" description="Ricin B lectin" evidence="1">
    <location>
        <begin position="9"/>
        <end position="91"/>
    </location>
</feature>
<evidence type="ECO:0000259" key="1">
    <source>
        <dbReference type="Pfam" id="PF00652"/>
    </source>
</evidence>
<evidence type="ECO:0000313" key="2">
    <source>
        <dbReference type="EMBL" id="GAA3621245.1"/>
    </source>
</evidence>
<keyword evidence="3" id="KW-1185">Reference proteome</keyword>
<dbReference type="CDD" id="cd00161">
    <property type="entry name" value="beta-trefoil_Ricin-like"/>
    <property type="match status" value="1"/>
</dbReference>
<dbReference type="Pfam" id="PF00652">
    <property type="entry name" value="Ricin_B_lectin"/>
    <property type="match status" value="1"/>
</dbReference>
<protein>
    <recommendedName>
        <fullName evidence="1">Ricin B lectin domain-containing protein</fullName>
    </recommendedName>
</protein>
<dbReference type="PROSITE" id="PS50231">
    <property type="entry name" value="RICIN_B_LECTIN"/>
    <property type="match status" value="1"/>
</dbReference>
<dbReference type="EMBL" id="BAAAZO010000008">
    <property type="protein sequence ID" value="GAA3621245.1"/>
    <property type="molecule type" value="Genomic_DNA"/>
</dbReference>
<evidence type="ECO:0000313" key="3">
    <source>
        <dbReference type="Proteomes" id="UP001501074"/>
    </source>
</evidence>
<proteinExistence type="predicted"/>
<name>A0ABP6ZXF1_9ACTN</name>
<dbReference type="InterPro" id="IPR000772">
    <property type="entry name" value="Ricin_B_lectin"/>
</dbReference>
<dbReference type="Proteomes" id="UP001501074">
    <property type="component" value="Unassembled WGS sequence"/>
</dbReference>
<organism evidence="2 3">
    <name type="scientific">Kineosporia mesophila</name>
    <dbReference type="NCBI Taxonomy" id="566012"/>
    <lineage>
        <taxon>Bacteria</taxon>
        <taxon>Bacillati</taxon>
        <taxon>Actinomycetota</taxon>
        <taxon>Actinomycetes</taxon>
        <taxon>Kineosporiales</taxon>
        <taxon>Kineosporiaceae</taxon>
        <taxon>Kineosporia</taxon>
    </lineage>
</organism>
<reference evidence="3" key="1">
    <citation type="journal article" date="2019" name="Int. J. Syst. Evol. Microbiol.">
        <title>The Global Catalogue of Microorganisms (GCM) 10K type strain sequencing project: providing services to taxonomists for standard genome sequencing and annotation.</title>
        <authorList>
            <consortium name="The Broad Institute Genomics Platform"/>
            <consortium name="The Broad Institute Genome Sequencing Center for Infectious Disease"/>
            <person name="Wu L."/>
            <person name="Ma J."/>
        </authorList>
    </citation>
    <scope>NUCLEOTIDE SEQUENCE [LARGE SCALE GENOMIC DNA]</scope>
    <source>
        <strain evidence="3">JCM 16902</strain>
    </source>
</reference>
<dbReference type="RefSeq" id="WP_231487099.1">
    <property type="nucleotide sequence ID" value="NZ_BAAAZO010000008.1"/>
</dbReference>
<accession>A0ABP6ZXF1</accession>
<dbReference type="SUPFAM" id="SSF50370">
    <property type="entry name" value="Ricin B-like lectins"/>
    <property type="match status" value="1"/>
</dbReference>
<sequence>MTPNTCVPGASDNQQFQTVAAADGTFLLRNVASGWCLDVNGSGSVKSGTVVNTHGCLPGNQDNQMFRKQAQGNGFFLVHVKTGMCLNVSNPYGVDNQVADLKLTLFACSAKDDHIWTFG</sequence>
<dbReference type="InterPro" id="IPR035992">
    <property type="entry name" value="Ricin_B-like_lectins"/>
</dbReference>
<gene>
    <name evidence="2" type="ORF">GCM10022223_42650</name>
</gene>